<reference evidence="7 8" key="1">
    <citation type="submission" date="2019-04" db="EMBL/GenBank/DDBJ databases">
        <title>Microbes associate with the intestines of laboratory mice.</title>
        <authorList>
            <person name="Navarre W."/>
            <person name="Wong E."/>
            <person name="Huang K."/>
            <person name="Tropini C."/>
            <person name="Ng K."/>
            <person name="Yu B."/>
        </authorList>
    </citation>
    <scope>NUCLEOTIDE SEQUENCE [LARGE SCALE GENOMIC DNA]</scope>
    <source>
        <strain evidence="7 8">NM61_E11</strain>
    </source>
</reference>
<evidence type="ECO:0000256" key="3">
    <source>
        <dbReference type="ARBA" id="ARBA00022603"/>
    </source>
</evidence>
<keyword evidence="2 6" id="KW-0698">rRNA processing</keyword>
<evidence type="ECO:0000313" key="8">
    <source>
        <dbReference type="Proteomes" id="UP000309117"/>
    </source>
</evidence>
<dbReference type="NCBIfam" id="TIGR00138">
    <property type="entry name" value="rsmG_gidB"/>
    <property type="match status" value="1"/>
</dbReference>
<keyword evidence="3 6" id="KW-0489">Methyltransferase</keyword>
<organism evidence="7 8">
    <name type="scientific">Lactobacillus intestinalis</name>
    <dbReference type="NCBI Taxonomy" id="151781"/>
    <lineage>
        <taxon>Bacteria</taxon>
        <taxon>Bacillati</taxon>
        <taxon>Bacillota</taxon>
        <taxon>Bacilli</taxon>
        <taxon>Lactobacillales</taxon>
        <taxon>Lactobacillaceae</taxon>
        <taxon>Lactobacillus</taxon>
    </lineage>
</organism>
<keyword evidence="1 6" id="KW-0963">Cytoplasm</keyword>
<feature type="binding site" evidence="6">
    <location>
        <begin position="130"/>
        <end position="131"/>
    </location>
    <ligand>
        <name>S-adenosyl-L-methionine</name>
        <dbReference type="ChEBI" id="CHEBI:59789"/>
    </ligand>
</feature>
<dbReference type="AlphaFoldDB" id="A0A4V6RCZ4"/>
<comment type="caution">
    <text evidence="7">The sequence shown here is derived from an EMBL/GenBank/DDBJ whole genome shotgun (WGS) entry which is preliminary data.</text>
</comment>
<comment type="similarity">
    <text evidence="6">Belongs to the methyltransferase superfamily. RNA methyltransferase RsmG family.</text>
</comment>
<dbReference type="PANTHER" id="PTHR31760">
    <property type="entry name" value="S-ADENOSYL-L-METHIONINE-DEPENDENT METHYLTRANSFERASES SUPERFAMILY PROTEIN"/>
    <property type="match status" value="1"/>
</dbReference>
<comment type="function">
    <text evidence="6">Specifically methylates the N7 position of a guanine in 16S rRNA.</text>
</comment>
<dbReference type="PANTHER" id="PTHR31760:SF0">
    <property type="entry name" value="S-ADENOSYL-L-METHIONINE-DEPENDENT METHYLTRANSFERASES SUPERFAMILY PROTEIN"/>
    <property type="match status" value="1"/>
</dbReference>
<dbReference type="RefSeq" id="WP_004040303.1">
    <property type="nucleotide sequence ID" value="NZ_AQFR02000003.1"/>
</dbReference>
<evidence type="ECO:0000256" key="6">
    <source>
        <dbReference type="HAMAP-Rule" id="MF_00074"/>
    </source>
</evidence>
<dbReference type="SUPFAM" id="SSF53335">
    <property type="entry name" value="S-adenosyl-L-methionine-dependent methyltransferases"/>
    <property type="match status" value="1"/>
</dbReference>
<dbReference type="Gene3D" id="3.40.50.150">
    <property type="entry name" value="Vaccinia Virus protein VP39"/>
    <property type="match status" value="1"/>
</dbReference>
<feature type="binding site" evidence="6">
    <location>
        <position position="79"/>
    </location>
    <ligand>
        <name>S-adenosyl-L-methionine</name>
        <dbReference type="ChEBI" id="CHEBI:59789"/>
    </ligand>
</feature>
<dbReference type="Proteomes" id="UP000309117">
    <property type="component" value="Unassembled WGS sequence"/>
</dbReference>
<proteinExistence type="inferred from homology"/>
<dbReference type="InterPro" id="IPR029063">
    <property type="entry name" value="SAM-dependent_MTases_sf"/>
</dbReference>
<protein>
    <recommendedName>
        <fullName evidence="6">Ribosomal RNA small subunit methyltransferase G</fullName>
        <ecNumber evidence="6">2.1.1.-</ecNumber>
    </recommendedName>
    <alternativeName>
        <fullName evidence="6">16S rRNA 7-methylguanosine methyltransferase</fullName>
        <shortName evidence="6">16S rRNA m7G methyltransferase</shortName>
    </alternativeName>
</protein>
<dbReference type="InterPro" id="IPR003682">
    <property type="entry name" value="rRNA_ssu_MeTfrase_G"/>
</dbReference>
<dbReference type="PIRSF" id="PIRSF003078">
    <property type="entry name" value="GidB"/>
    <property type="match status" value="1"/>
</dbReference>
<evidence type="ECO:0000256" key="1">
    <source>
        <dbReference type="ARBA" id="ARBA00022490"/>
    </source>
</evidence>
<comment type="caution">
    <text evidence="6">Lacks conserved residue(s) required for the propagation of feature annotation.</text>
</comment>
<comment type="subcellular location">
    <subcellularLocation>
        <location evidence="6">Cytoplasm</location>
    </subcellularLocation>
</comment>
<dbReference type="GO" id="GO:0070043">
    <property type="term" value="F:rRNA (guanine-N7-)-methyltransferase activity"/>
    <property type="evidence" value="ECO:0007669"/>
    <property type="project" value="UniProtKB-UniRule"/>
</dbReference>
<gene>
    <name evidence="6 7" type="primary">rsmG</name>
    <name evidence="7" type="ORF">E5351_07125</name>
</gene>
<dbReference type="HAMAP" id="MF_00074">
    <property type="entry name" value="16SrRNA_methyltr_G"/>
    <property type="match status" value="1"/>
</dbReference>
<accession>A0A4V6RCZ4</accession>
<dbReference type="EC" id="2.1.1.-" evidence="6"/>
<dbReference type="Pfam" id="PF02527">
    <property type="entry name" value="GidB"/>
    <property type="match status" value="1"/>
</dbReference>
<dbReference type="FunFam" id="3.40.50.150:FF:000041">
    <property type="entry name" value="Ribosomal RNA small subunit methyltransferase G"/>
    <property type="match status" value="1"/>
</dbReference>
<evidence type="ECO:0000256" key="5">
    <source>
        <dbReference type="ARBA" id="ARBA00022691"/>
    </source>
</evidence>
<dbReference type="GO" id="GO:0005829">
    <property type="term" value="C:cytosol"/>
    <property type="evidence" value="ECO:0007669"/>
    <property type="project" value="TreeGrafter"/>
</dbReference>
<keyword evidence="4 6" id="KW-0808">Transferase</keyword>
<name>A0A4V6RCZ4_9LACO</name>
<dbReference type="EMBL" id="SRYV01000012">
    <property type="protein sequence ID" value="TGY13530.1"/>
    <property type="molecule type" value="Genomic_DNA"/>
</dbReference>
<keyword evidence="5 6" id="KW-0949">S-adenosyl-L-methionine</keyword>
<feature type="binding site" evidence="6">
    <location>
        <position position="84"/>
    </location>
    <ligand>
        <name>S-adenosyl-L-methionine</name>
        <dbReference type="ChEBI" id="CHEBI:59789"/>
    </ligand>
</feature>
<evidence type="ECO:0000313" key="7">
    <source>
        <dbReference type="EMBL" id="TGY13530.1"/>
    </source>
</evidence>
<evidence type="ECO:0000256" key="4">
    <source>
        <dbReference type="ARBA" id="ARBA00022679"/>
    </source>
</evidence>
<sequence length="240" mass="27226">MNPDKFIEELSKHNIDLTEKQKKQFQLYFEDLIETNKHVNLTRITEEKDVYLKHFYDSITPLFEFGDVFKENMTLCDVGAGAGFPSIPIKIIMPSLKITIVDSLAKRLTFLKGLVEKLGLSDVELVHGRAEDVGQNSKYREKFDLVTARAVANMTVLSEYCLPLVKKDGYFIALKGPKAEDELKTGQKALSVLGGKLIKDKELTLPNSDEERTLVLIKKIKNTPKKYPRQAGTPRKKPIK</sequence>
<feature type="binding site" evidence="6">
    <location>
        <position position="149"/>
    </location>
    <ligand>
        <name>S-adenosyl-L-methionine</name>
        <dbReference type="ChEBI" id="CHEBI:59789"/>
    </ligand>
</feature>
<dbReference type="CDD" id="cd02440">
    <property type="entry name" value="AdoMet_MTases"/>
    <property type="match status" value="1"/>
</dbReference>
<evidence type="ECO:0000256" key="2">
    <source>
        <dbReference type="ARBA" id="ARBA00022552"/>
    </source>
</evidence>